<keyword evidence="2" id="KW-1185">Reference proteome</keyword>
<evidence type="ECO:0000313" key="2">
    <source>
        <dbReference type="Proteomes" id="UP001150603"/>
    </source>
</evidence>
<proteinExistence type="predicted"/>
<sequence length="273" mass="30171">MSGIAGGSKEYHIRCVAKRLASDKVAPCRFVCMNFRGCARTRLTTYRQNNAVNTDDFREVVNSICERFPGALVFGIGFSLGASLLTKYAGEEGESCKLAAAIAISCPFDLTVVRHMMNSSNILNDYLFKPLIRKTLLRQFERNKDVILSSGKGFDEEAIRQCKTMADVERIFVLKDAGFSTNDEYYNAACSANYIGRVGIPYLAINSLDDKITPVQGIPFDKFKVNRNTVLALTEHGGHLGFLTGLQPRIWYLDAVAEFVALGAGVRRLEASP</sequence>
<dbReference type="EMBL" id="JANBPW010000535">
    <property type="protein sequence ID" value="KAJ1949143.1"/>
    <property type="molecule type" value="Genomic_DNA"/>
</dbReference>
<organism evidence="1 2">
    <name type="scientific">Linderina macrospora</name>
    <dbReference type="NCBI Taxonomy" id="4868"/>
    <lineage>
        <taxon>Eukaryota</taxon>
        <taxon>Fungi</taxon>
        <taxon>Fungi incertae sedis</taxon>
        <taxon>Zoopagomycota</taxon>
        <taxon>Kickxellomycotina</taxon>
        <taxon>Kickxellomycetes</taxon>
        <taxon>Kickxellales</taxon>
        <taxon>Kickxellaceae</taxon>
        <taxon>Linderina</taxon>
    </lineage>
</organism>
<gene>
    <name evidence="1" type="ORF">FBU59_001276</name>
</gene>
<evidence type="ECO:0000313" key="1">
    <source>
        <dbReference type="EMBL" id="KAJ1949143.1"/>
    </source>
</evidence>
<accession>A0ACC1JEP4</accession>
<name>A0ACC1JEP4_9FUNG</name>
<protein>
    <submittedName>
        <fullName evidence="1">Uncharacterized protein</fullName>
    </submittedName>
</protein>
<comment type="caution">
    <text evidence="1">The sequence shown here is derived from an EMBL/GenBank/DDBJ whole genome shotgun (WGS) entry which is preliminary data.</text>
</comment>
<reference evidence="1" key="1">
    <citation type="submission" date="2022-07" db="EMBL/GenBank/DDBJ databases">
        <title>Phylogenomic reconstructions and comparative analyses of Kickxellomycotina fungi.</title>
        <authorList>
            <person name="Reynolds N.K."/>
            <person name="Stajich J.E."/>
            <person name="Barry K."/>
            <person name="Grigoriev I.V."/>
            <person name="Crous P."/>
            <person name="Smith M.E."/>
        </authorList>
    </citation>
    <scope>NUCLEOTIDE SEQUENCE</scope>
    <source>
        <strain evidence="1">NRRL 5244</strain>
    </source>
</reference>
<dbReference type="Proteomes" id="UP001150603">
    <property type="component" value="Unassembled WGS sequence"/>
</dbReference>